<evidence type="ECO:0000313" key="2">
    <source>
        <dbReference type="EMBL" id="QMP84198.1"/>
    </source>
</evidence>
<evidence type="ECO:0000256" key="1">
    <source>
        <dbReference type="SAM" id="MobiDB-lite"/>
    </source>
</evidence>
<dbReference type="EMBL" id="MT711976">
    <property type="protein sequence ID" value="QMP84198.1"/>
    <property type="molecule type" value="Genomic_DNA"/>
</dbReference>
<proteinExistence type="predicted"/>
<keyword evidence="3" id="KW-1185">Reference proteome</keyword>
<name>A0A7G4AW08_9CAUD</name>
<evidence type="ECO:0000313" key="3">
    <source>
        <dbReference type="Proteomes" id="UP000515922"/>
    </source>
</evidence>
<feature type="region of interest" description="Disordered" evidence="1">
    <location>
        <begin position="138"/>
        <end position="160"/>
    </location>
</feature>
<gene>
    <name evidence="2" type="ORF">HUN41_00069</name>
</gene>
<sequence length="160" mass="18271">MRKTMWPFQRKAEKKNPVEFHVDYPTGTCVQSEQGLFFIKGKYRFRITSMRIFESWSFPFVVPSTEAALQGYQIGGKLGFRQGTLIKDMLNGNIYLISGNSRRQVVSPDFFDIALFPRDKIIEVSHVEASLHKEGENITWQPHPTSLQAGPQESRSLGTS</sequence>
<dbReference type="Proteomes" id="UP000515922">
    <property type="component" value="Segment"/>
</dbReference>
<organism evidence="2 3">
    <name type="scientific">Streptomyces phage Coruscant</name>
    <dbReference type="NCBI Taxonomy" id="2739834"/>
    <lineage>
        <taxon>Viruses</taxon>
        <taxon>Duplodnaviria</taxon>
        <taxon>Heunggongvirae</taxon>
        <taxon>Uroviricota</taxon>
        <taxon>Caudoviricetes</taxon>
        <taxon>Stanwilliamsviridae</taxon>
        <taxon>Boydwoodruffvirinae</taxon>
        <taxon>Coruscantvirus</taxon>
        <taxon>Coruscantvirus coruscant</taxon>
    </lineage>
</organism>
<reference evidence="2 3" key="1">
    <citation type="submission" date="2020-07" db="EMBL/GenBank/DDBJ databases">
        <title>Streptomyces phage Genome sequencing and assembly.</title>
        <authorList>
            <person name="Sharma V."/>
            <person name="Hardy A."/>
            <person name="Frunzke J."/>
        </authorList>
    </citation>
    <scope>NUCLEOTIDE SEQUENCE [LARGE SCALE GENOMIC DNA]</scope>
</reference>
<accession>A0A7G4AW08</accession>
<protein>
    <submittedName>
        <fullName evidence="2">Uncharacterized protein</fullName>
    </submittedName>
</protein>